<dbReference type="GO" id="GO:0000976">
    <property type="term" value="F:transcription cis-regulatory region binding"/>
    <property type="evidence" value="ECO:0007669"/>
    <property type="project" value="TreeGrafter"/>
</dbReference>
<dbReference type="GO" id="GO:0030154">
    <property type="term" value="P:cell differentiation"/>
    <property type="evidence" value="ECO:0007669"/>
    <property type="project" value="TreeGrafter"/>
</dbReference>
<feature type="domain" description="HTH myb-type" evidence="6">
    <location>
        <begin position="1"/>
        <end position="35"/>
    </location>
</feature>
<dbReference type="InterPro" id="IPR017930">
    <property type="entry name" value="Myb_dom"/>
</dbReference>
<reference evidence="7" key="2">
    <citation type="journal article" date="2015" name="Data Brief">
        <title>Shoot transcriptome of the giant reed, Arundo donax.</title>
        <authorList>
            <person name="Barrero R.A."/>
            <person name="Guerrero F.D."/>
            <person name="Moolhuijzen P."/>
            <person name="Goolsby J.A."/>
            <person name="Tidwell J."/>
            <person name="Bellgard S.E."/>
            <person name="Bellgard M.I."/>
        </authorList>
    </citation>
    <scope>NUCLEOTIDE SEQUENCE</scope>
    <source>
        <tissue evidence="7">Shoot tissue taken approximately 20 cm above the soil surface</tissue>
    </source>
</reference>
<dbReference type="GO" id="GO:0006355">
    <property type="term" value="P:regulation of DNA-templated transcription"/>
    <property type="evidence" value="ECO:0007669"/>
    <property type="project" value="TreeGrafter"/>
</dbReference>
<dbReference type="SUPFAM" id="SSF46689">
    <property type="entry name" value="Homeodomain-like"/>
    <property type="match status" value="1"/>
</dbReference>
<dbReference type="AlphaFoldDB" id="A0A0A9GW44"/>
<dbReference type="InterPro" id="IPR015495">
    <property type="entry name" value="Myb_TF_plants"/>
</dbReference>
<evidence type="ECO:0000256" key="3">
    <source>
        <dbReference type="ARBA" id="ARBA00023125"/>
    </source>
</evidence>
<evidence type="ECO:0000256" key="1">
    <source>
        <dbReference type="ARBA" id="ARBA00004123"/>
    </source>
</evidence>
<dbReference type="PANTHER" id="PTHR47998">
    <property type="entry name" value="TRANSCRIPTION FACTOR MYB51-LIKE ISOFORM X1"/>
    <property type="match status" value="1"/>
</dbReference>
<dbReference type="InterPro" id="IPR001005">
    <property type="entry name" value="SANT/Myb"/>
</dbReference>
<evidence type="ECO:0000256" key="4">
    <source>
        <dbReference type="ARBA" id="ARBA00023163"/>
    </source>
</evidence>
<keyword evidence="2" id="KW-0805">Transcription regulation</keyword>
<keyword evidence="4" id="KW-0804">Transcription</keyword>
<evidence type="ECO:0000256" key="5">
    <source>
        <dbReference type="ARBA" id="ARBA00023242"/>
    </source>
</evidence>
<dbReference type="GO" id="GO:0005634">
    <property type="term" value="C:nucleus"/>
    <property type="evidence" value="ECO:0007669"/>
    <property type="project" value="UniProtKB-SubCell"/>
</dbReference>
<dbReference type="EMBL" id="GBRH01171110">
    <property type="protein sequence ID" value="JAE26786.1"/>
    <property type="molecule type" value="Transcribed_RNA"/>
</dbReference>
<evidence type="ECO:0000313" key="7">
    <source>
        <dbReference type="EMBL" id="JAE26786.1"/>
    </source>
</evidence>
<dbReference type="InterPro" id="IPR009057">
    <property type="entry name" value="Homeodomain-like_sf"/>
</dbReference>
<dbReference type="PROSITE" id="PS51294">
    <property type="entry name" value="HTH_MYB"/>
    <property type="match status" value="1"/>
</dbReference>
<name>A0A0A9GW44_ARUDO</name>
<dbReference type="Pfam" id="PF00249">
    <property type="entry name" value="Myb_DNA-binding"/>
    <property type="match status" value="1"/>
</dbReference>
<protein>
    <recommendedName>
        <fullName evidence="6">HTH myb-type domain-containing protein</fullName>
    </recommendedName>
</protein>
<keyword evidence="3" id="KW-0238">DNA-binding</keyword>
<evidence type="ECO:0000259" key="6">
    <source>
        <dbReference type="PROSITE" id="PS51294"/>
    </source>
</evidence>
<dbReference type="PANTHER" id="PTHR47998:SF3">
    <property type="entry name" value="TRANSCRIPTION FACTOR TRY-LIKE"/>
    <property type="match status" value="1"/>
</dbReference>
<evidence type="ECO:0000256" key="2">
    <source>
        <dbReference type="ARBA" id="ARBA00023015"/>
    </source>
</evidence>
<sequence length="35" mass="4249">MHRLVGNRWELIAGRIPGRTAEEVEMFWSRKHQEK</sequence>
<proteinExistence type="predicted"/>
<keyword evidence="5" id="KW-0539">Nucleus</keyword>
<organism evidence="7">
    <name type="scientific">Arundo donax</name>
    <name type="common">Giant reed</name>
    <name type="synonym">Donax arundinaceus</name>
    <dbReference type="NCBI Taxonomy" id="35708"/>
    <lineage>
        <taxon>Eukaryota</taxon>
        <taxon>Viridiplantae</taxon>
        <taxon>Streptophyta</taxon>
        <taxon>Embryophyta</taxon>
        <taxon>Tracheophyta</taxon>
        <taxon>Spermatophyta</taxon>
        <taxon>Magnoliopsida</taxon>
        <taxon>Liliopsida</taxon>
        <taxon>Poales</taxon>
        <taxon>Poaceae</taxon>
        <taxon>PACMAD clade</taxon>
        <taxon>Arundinoideae</taxon>
        <taxon>Arundineae</taxon>
        <taxon>Arundo</taxon>
    </lineage>
</organism>
<dbReference type="Gene3D" id="1.10.10.60">
    <property type="entry name" value="Homeodomain-like"/>
    <property type="match status" value="1"/>
</dbReference>
<comment type="subcellular location">
    <subcellularLocation>
        <location evidence="1">Nucleus</location>
    </subcellularLocation>
</comment>
<accession>A0A0A9GW44</accession>
<reference evidence="7" key="1">
    <citation type="submission" date="2014-09" db="EMBL/GenBank/DDBJ databases">
        <authorList>
            <person name="Magalhaes I.L.F."/>
            <person name="Oliveira U."/>
            <person name="Santos F.R."/>
            <person name="Vidigal T.H.D.A."/>
            <person name="Brescovit A.D."/>
            <person name="Santos A.J."/>
        </authorList>
    </citation>
    <scope>NUCLEOTIDE SEQUENCE</scope>
    <source>
        <tissue evidence="7">Shoot tissue taken approximately 20 cm above the soil surface</tissue>
    </source>
</reference>